<dbReference type="Pfam" id="PF08628">
    <property type="entry name" value="Nexin_C"/>
    <property type="match status" value="1"/>
</dbReference>
<dbReference type="AlphaFoldDB" id="A0A147A4U9"/>
<keyword evidence="3" id="KW-0812">Transmembrane</keyword>
<reference evidence="7" key="2">
    <citation type="submission" date="2025-05" db="UniProtKB">
        <authorList>
            <consortium name="Ensembl"/>
        </authorList>
    </citation>
    <scope>IDENTIFICATION</scope>
</reference>
<dbReference type="InterPro" id="IPR013937">
    <property type="entry name" value="Sorting_nexin_C"/>
</dbReference>
<feature type="region of interest" description="Disordered" evidence="2">
    <location>
        <begin position="341"/>
        <end position="360"/>
    </location>
</feature>
<dbReference type="OrthoDB" id="5582218at2759"/>
<feature type="transmembrane region" description="Helical" evidence="3">
    <location>
        <begin position="58"/>
        <end position="88"/>
    </location>
</feature>
<dbReference type="Gene3D" id="3.30.1520.10">
    <property type="entry name" value="Phox-like domain"/>
    <property type="match status" value="1"/>
</dbReference>
<dbReference type="SUPFAM" id="SSF64268">
    <property type="entry name" value="PX domain"/>
    <property type="match status" value="1"/>
</dbReference>
<organism evidence="6">
    <name type="scientific">Fundulus heteroclitus</name>
    <name type="common">Killifish</name>
    <name type="synonym">Mummichog</name>
    <dbReference type="NCBI Taxonomy" id="8078"/>
    <lineage>
        <taxon>Eukaryota</taxon>
        <taxon>Metazoa</taxon>
        <taxon>Chordata</taxon>
        <taxon>Craniata</taxon>
        <taxon>Vertebrata</taxon>
        <taxon>Euteleostomi</taxon>
        <taxon>Actinopterygii</taxon>
        <taxon>Neopterygii</taxon>
        <taxon>Teleostei</taxon>
        <taxon>Neoteleostei</taxon>
        <taxon>Acanthomorphata</taxon>
        <taxon>Ovalentaria</taxon>
        <taxon>Atherinomorphae</taxon>
        <taxon>Cyprinodontiformes</taxon>
        <taxon>Fundulidae</taxon>
        <taxon>Fundulus</taxon>
    </lineage>
</organism>
<dbReference type="Pfam" id="PF00787">
    <property type="entry name" value="PX"/>
    <property type="match status" value="1"/>
</dbReference>
<dbReference type="EMBL" id="GCES01012804">
    <property type="protein sequence ID" value="JAR73519.1"/>
    <property type="molecule type" value="Transcribed_RNA"/>
</dbReference>
<evidence type="ECO:0000313" key="6">
    <source>
        <dbReference type="EMBL" id="JAR73519.1"/>
    </source>
</evidence>
<keyword evidence="3" id="KW-0472">Membrane</keyword>
<dbReference type="InterPro" id="IPR036871">
    <property type="entry name" value="PX_dom_sf"/>
</dbReference>
<evidence type="ECO:0000259" key="4">
    <source>
        <dbReference type="PROSITE" id="PS50195"/>
    </source>
</evidence>
<dbReference type="InterPro" id="IPR001683">
    <property type="entry name" value="PX_dom"/>
</dbReference>
<dbReference type="STRING" id="8078.ENSFHEP00000022752"/>
<keyword evidence="8" id="KW-1185">Reference proteome</keyword>
<dbReference type="PROSITE" id="PS51207">
    <property type="entry name" value="PXA"/>
    <property type="match status" value="1"/>
</dbReference>
<dbReference type="SMART" id="SM00312">
    <property type="entry name" value="PX"/>
    <property type="match status" value="1"/>
</dbReference>
<dbReference type="Ensembl" id="ENSFHET00000012067.1">
    <property type="protein sequence ID" value="ENSFHEP00000022752.1"/>
    <property type="gene ID" value="ENSFHEG00000003323.1"/>
</dbReference>
<dbReference type="GeneTree" id="ENSGT00950000182856"/>
<evidence type="ECO:0000313" key="8">
    <source>
        <dbReference type="Proteomes" id="UP000265000"/>
    </source>
</evidence>
<evidence type="ECO:0000256" key="2">
    <source>
        <dbReference type="SAM" id="MobiDB-lite"/>
    </source>
</evidence>
<dbReference type="SMART" id="SM00313">
    <property type="entry name" value="PXA"/>
    <property type="match status" value="1"/>
</dbReference>
<comment type="similarity">
    <text evidence="1">Belongs to the sorting nexin family.</text>
</comment>
<evidence type="ECO:0000259" key="5">
    <source>
        <dbReference type="PROSITE" id="PS51207"/>
    </source>
</evidence>
<reference evidence="6" key="1">
    <citation type="submission" date="2015-01" db="EMBL/GenBank/DDBJ databases">
        <title>EvidentialGene: Evidence-directed Construction of Complete mRNA Transcriptomes without Genomes.</title>
        <authorList>
            <person name="Gilbert D.G."/>
        </authorList>
    </citation>
    <scope>NUCLEOTIDE SEQUENCE</scope>
</reference>
<evidence type="ECO:0000313" key="7">
    <source>
        <dbReference type="Ensembl" id="ENSFHEP00000022752.1"/>
    </source>
</evidence>
<feature type="compositionally biased region" description="Polar residues" evidence="2">
    <location>
        <begin position="348"/>
        <end position="360"/>
    </location>
</feature>
<accession>A0A147A4U9</accession>
<keyword evidence="3" id="KW-1133">Transmembrane helix</keyword>
<evidence type="ECO:0000256" key="3">
    <source>
        <dbReference type="SAM" id="Phobius"/>
    </source>
</evidence>
<protein>
    <submittedName>
        <fullName evidence="7">Sorting nexin 19a</fullName>
    </submittedName>
    <submittedName>
        <fullName evidence="6">Sorting nexin-19</fullName>
    </submittedName>
</protein>
<dbReference type="InterPro" id="IPR003114">
    <property type="entry name" value="Phox_assoc"/>
</dbReference>
<sequence>MSRKLQEEKEDGFPANTGPLTYQDIFYHISPMPSSKSTIHWTFSELFGQRRLLGFGAVLAWLVLFHLLVNVWLLCIFTSLLVVLGGWLGSRAALDANSFLHLEHFLPLGKMNPPLYSPEHEWRLNHEIHCAVHKAVRDFVSSWYRTLLPEVEGEFERAVRHCMLESVMELKERARRVDRKALVRRLLELYGCHLQSYMTVRQIQSSQKESSGLWQLYSRVNSPHPAVSSSGAELNYCRALVKLVLHVLVPYPQMETRTGGYMVTELITCNMLLPLISRVSDPDWLNQTIVDVFTRTREAQDITVDDRSVNTLYKCDEEQESWMTCKSLSISEQADFSCKATSDDVDEPQSQSAISGTDSFQSSLGSLTSVGRTSSWPASLSTPSKMSCCSLTSGQYSQLSESKIISADPLIHSDSDEDLAGGVCDCAPTANLCNLLSVNDGEVFGCFRPLRNLGSKVVEPKDSQWPAGIAQEKSPACPQRKLCLTSFNFDASSGPAATSFKIQNVQISGTVNVKEQRSTGTNPCTLYTIKFEMVTDDGKAAAAPLVACHTVNRRYSEFLNLQTRLEEKPELKKLIKNVKGPKKIFPDLPFSSQDSEKVEARKSQLVAFLKQLSSIPETANSEDMQEFLAINSDVCTYFGRKPLTKSRIDKMMENALDTLRTAFPHPELLSPTEDIEADTDGRTMDYRKYRRLFPSKMSTSLNIPDLHPKVTYCFSEGSSVLNGMSLCGLENFVKEQERLLCGPNGTETVNQSNELQAKDKKISGKSHGTDTAVADVALNILCLLMKDHWSWLCTENIQKAIRLLFGTFIERWLDIGAAHLTSAPCWVIYLQVMQEAVWPGGTMPAQPRPERSAAEKEETKRRCLDCLMQLLPELIADMLGSEKYRLSLETMLESLQDHQINKHLIYSICDLLLEFLIPESCDVAFQKSLLQSLVKDTARNSLHM</sequence>
<feature type="domain" description="PXA" evidence="5">
    <location>
        <begin position="121"/>
        <end position="297"/>
    </location>
</feature>
<dbReference type="PANTHER" id="PTHR22775:SF33">
    <property type="entry name" value="SNX19A PROTEIN"/>
    <property type="match status" value="1"/>
</dbReference>
<dbReference type="GeneID" id="105929333"/>
<dbReference type="PANTHER" id="PTHR22775">
    <property type="entry name" value="SORTING NEXIN"/>
    <property type="match status" value="1"/>
</dbReference>
<dbReference type="Pfam" id="PF02194">
    <property type="entry name" value="PXA"/>
    <property type="match status" value="1"/>
</dbReference>
<dbReference type="CTD" id="100170806"/>
<dbReference type="PROSITE" id="PS50195">
    <property type="entry name" value="PX"/>
    <property type="match status" value="1"/>
</dbReference>
<feature type="domain" description="PX" evidence="4">
    <location>
        <begin position="505"/>
        <end position="635"/>
    </location>
</feature>
<proteinExistence type="inferred from homology"/>
<name>A0A147A4U9_FUNHE</name>
<evidence type="ECO:0000256" key="1">
    <source>
        <dbReference type="ARBA" id="ARBA00010883"/>
    </source>
</evidence>
<dbReference type="Proteomes" id="UP000265000">
    <property type="component" value="Unplaced"/>
</dbReference>
<dbReference type="GO" id="GO:0035091">
    <property type="term" value="F:phosphatidylinositol binding"/>
    <property type="evidence" value="ECO:0007669"/>
    <property type="project" value="InterPro"/>
</dbReference>